<dbReference type="EMBL" id="AGRW01000051">
    <property type="protein sequence ID" value="EIC01281.1"/>
    <property type="molecule type" value="Genomic_DNA"/>
</dbReference>
<comment type="caution">
    <text evidence="2">The sequence shown here is derived from an EMBL/GenBank/DDBJ whole genome shotgun (WGS) entry which is preliminary data.</text>
</comment>
<dbReference type="Proteomes" id="UP000003571">
    <property type="component" value="Unassembled WGS sequence"/>
</dbReference>
<dbReference type="AlphaFoldDB" id="H7EMJ6"/>
<protein>
    <recommendedName>
        <fullName evidence="4">Tetratricopeptide repeat protein</fullName>
    </recommendedName>
</protein>
<dbReference type="Gene3D" id="1.25.40.10">
    <property type="entry name" value="Tetratricopeptide repeat domain"/>
    <property type="match status" value="1"/>
</dbReference>
<gene>
    <name evidence="2" type="ORF">TresaDRAFT_0418</name>
</gene>
<reference evidence="2 3" key="1">
    <citation type="submission" date="2011-09" db="EMBL/GenBank/DDBJ databases">
        <title>The draft genome of Treponema saccharophilum DSM 2985.</title>
        <authorList>
            <consortium name="US DOE Joint Genome Institute (JGI-PGF)"/>
            <person name="Lucas S."/>
            <person name="Copeland A."/>
            <person name="Lapidus A."/>
            <person name="Glavina del Rio T."/>
            <person name="Dalin E."/>
            <person name="Tice H."/>
            <person name="Bruce D."/>
            <person name="Goodwin L."/>
            <person name="Pitluck S."/>
            <person name="Peters L."/>
            <person name="Kyrpides N."/>
            <person name="Mavromatis K."/>
            <person name="Ivanova N."/>
            <person name="Markowitz V."/>
            <person name="Cheng J.-F."/>
            <person name="Hugenholtz P."/>
            <person name="Woyke T."/>
            <person name="Wu D."/>
            <person name="Gronow S."/>
            <person name="Wellnitz S."/>
            <person name="Brambilla E."/>
            <person name="Klenk H.-P."/>
            <person name="Eisen J.A."/>
        </authorList>
    </citation>
    <scope>NUCLEOTIDE SEQUENCE [LARGE SCALE GENOMIC DNA]</scope>
    <source>
        <strain evidence="2 3">DSM 2985</strain>
    </source>
</reference>
<evidence type="ECO:0000313" key="2">
    <source>
        <dbReference type="EMBL" id="EIC01281.1"/>
    </source>
</evidence>
<evidence type="ECO:0008006" key="4">
    <source>
        <dbReference type="Google" id="ProtNLM"/>
    </source>
</evidence>
<evidence type="ECO:0000256" key="1">
    <source>
        <dbReference type="SAM" id="SignalP"/>
    </source>
</evidence>
<evidence type="ECO:0000313" key="3">
    <source>
        <dbReference type="Proteomes" id="UP000003571"/>
    </source>
</evidence>
<sequence>MNIGICSAARKMAFVCGLVLSASFSFPQVAPKRPVASEYSWRILENARIAYDAADYGEAMNLANRAKANRRAEIAWEVYTLENALSPLAVRKVGDSFGDVLKILAERDENEAVKLINKYLRFYGTGFFGDSISNLVEWVKEKNVYPEADFLIGKIYQLEGEYKTAYEFYEKARVEREYLDIPDFHYEILYAMVALALEAKRPDDYEQALLLILDSDPKFKDSVFRNAFMKILDSDKAENADRFFTLFRAEENRSLEALFDLGNVYERAGRDENALVCAALGTIESFTHIYATICERDTSYSFTTYADFLEKCGKYDDIMTWCEKYHVWELMFQMGERLQKRGRLILADSFFRKMAAAMPDPYWRSEAASKLAK</sequence>
<feature type="signal peptide" evidence="1">
    <location>
        <begin position="1"/>
        <end position="27"/>
    </location>
</feature>
<keyword evidence="3" id="KW-1185">Reference proteome</keyword>
<dbReference type="STRING" id="907348.TresaDRAFT_0418"/>
<dbReference type="RefSeq" id="WP_002705551.1">
    <property type="nucleotide sequence ID" value="NZ_AGRW01000051.1"/>
</dbReference>
<keyword evidence="1" id="KW-0732">Signal</keyword>
<feature type="chain" id="PRO_5003608792" description="Tetratricopeptide repeat protein" evidence="1">
    <location>
        <begin position="28"/>
        <end position="373"/>
    </location>
</feature>
<accession>H7EMJ6</accession>
<dbReference type="PATRIC" id="fig|907348.3.peg.2171"/>
<organism evidence="2 3">
    <name type="scientific">Treponema saccharophilum DSM 2985</name>
    <dbReference type="NCBI Taxonomy" id="907348"/>
    <lineage>
        <taxon>Bacteria</taxon>
        <taxon>Pseudomonadati</taxon>
        <taxon>Spirochaetota</taxon>
        <taxon>Spirochaetia</taxon>
        <taxon>Spirochaetales</taxon>
        <taxon>Treponemataceae</taxon>
        <taxon>Treponema</taxon>
    </lineage>
</organism>
<dbReference type="OrthoDB" id="356136at2"/>
<name>H7EMJ6_9SPIR</name>
<dbReference type="SUPFAM" id="SSF48452">
    <property type="entry name" value="TPR-like"/>
    <property type="match status" value="1"/>
</dbReference>
<proteinExistence type="predicted"/>
<dbReference type="InterPro" id="IPR011990">
    <property type="entry name" value="TPR-like_helical_dom_sf"/>
</dbReference>